<proteinExistence type="predicted"/>
<reference evidence="3 4" key="1">
    <citation type="journal article" date="2016" name="DNA Res.">
        <title>The draft genome of MD-2 pineapple using hybrid error correction of long reads.</title>
        <authorList>
            <person name="Redwan R.M."/>
            <person name="Saidin A."/>
            <person name="Kumar S.V."/>
        </authorList>
    </citation>
    <scope>NUCLEOTIDE SEQUENCE [LARGE SCALE GENOMIC DNA]</scope>
    <source>
        <strain evidence="4">cv. MD2</strain>
        <tissue evidence="3">Leaf</tissue>
    </source>
</reference>
<dbReference type="Proteomes" id="UP000092600">
    <property type="component" value="Unassembled WGS sequence"/>
</dbReference>
<feature type="compositionally biased region" description="Pro residues" evidence="1">
    <location>
        <begin position="199"/>
        <end position="208"/>
    </location>
</feature>
<dbReference type="AlphaFoldDB" id="A0A199VWC4"/>
<dbReference type="InterPro" id="IPR044822">
    <property type="entry name" value="Myb_DNA-bind_4"/>
</dbReference>
<dbReference type="Gene3D" id="1.10.10.60">
    <property type="entry name" value="Homeodomain-like"/>
    <property type="match status" value="1"/>
</dbReference>
<evidence type="ECO:0000313" key="4">
    <source>
        <dbReference type="Proteomes" id="UP000092600"/>
    </source>
</evidence>
<organism evidence="3 4">
    <name type="scientific">Ananas comosus</name>
    <name type="common">Pineapple</name>
    <name type="synonym">Ananas ananas</name>
    <dbReference type="NCBI Taxonomy" id="4615"/>
    <lineage>
        <taxon>Eukaryota</taxon>
        <taxon>Viridiplantae</taxon>
        <taxon>Streptophyta</taxon>
        <taxon>Embryophyta</taxon>
        <taxon>Tracheophyta</taxon>
        <taxon>Spermatophyta</taxon>
        <taxon>Magnoliopsida</taxon>
        <taxon>Liliopsida</taxon>
        <taxon>Poales</taxon>
        <taxon>Bromeliaceae</taxon>
        <taxon>Bromelioideae</taxon>
        <taxon>Ananas</taxon>
    </lineage>
</organism>
<evidence type="ECO:0000313" key="3">
    <source>
        <dbReference type="EMBL" id="OAY80995.1"/>
    </source>
</evidence>
<evidence type="ECO:0000259" key="2">
    <source>
        <dbReference type="PROSITE" id="PS50090"/>
    </source>
</evidence>
<gene>
    <name evidence="3" type="ORF">ACMD2_04698</name>
</gene>
<sequence length="339" mass="38307">MEREEHEKSREYRRGNWSLNETMVLIEAKKMDNARRLKRVKESEERMVGSSSSTGGNLKQPEMRWKWVEDYCWRYGCHRSQNQCNDRWDNLMRDYKKVRAYELSLRGQRVNDGLSYWKLNKHERKERNLPSNMLLEIYEALVEVVERKGGEDHMGTGGSASKKEGVMVKESQTGSISPLVPLTMQLPSSSHGPQTTMIMPPPPPPPHPTNQTQPLDSVDSDDNDHSNSSTERKRRREEGPSTSSARTKQHSISSSISKSASILAAALQASEEREESRHRDLMILRERAASLEQSKSEISSQSMEAIATAINKLASSILGLGYVCKKTHVARAAANGPTN</sequence>
<accession>A0A199VWC4</accession>
<dbReference type="EMBL" id="LSRQ01000765">
    <property type="protein sequence ID" value="OAY80995.1"/>
    <property type="molecule type" value="Genomic_DNA"/>
</dbReference>
<feature type="region of interest" description="Disordered" evidence="1">
    <location>
        <begin position="149"/>
        <end position="258"/>
    </location>
</feature>
<dbReference type="PANTHER" id="PTHR33492">
    <property type="entry name" value="OSJNBA0043A12.37 PROTEIN-RELATED"/>
    <property type="match status" value="1"/>
</dbReference>
<comment type="caution">
    <text evidence="3">The sequence shown here is derived from an EMBL/GenBank/DDBJ whole genome shotgun (WGS) entry which is preliminary data.</text>
</comment>
<dbReference type="PROSITE" id="PS50090">
    <property type="entry name" value="MYB_LIKE"/>
    <property type="match status" value="1"/>
</dbReference>
<evidence type="ECO:0000256" key="1">
    <source>
        <dbReference type="SAM" id="MobiDB-lite"/>
    </source>
</evidence>
<dbReference type="PANTHER" id="PTHR33492:SF12">
    <property type="entry name" value="HOMEODOMAIN-LIKE SUPERFAMILY PROTEIN-RELATED"/>
    <property type="match status" value="1"/>
</dbReference>
<feature type="region of interest" description="Disordered" evidence="1">
    <location>
        <begin position="39"/>
        <end position="59"/>
    </location>
</feature>
<feature type="domain" description="Myb-like" evidence="2">
    <location>
        <begin position="9"/>
        <end position="92"/>
    </location>
</feature>
<name>A0A199VWC4_ANACO</name>
<protein>
    <submittedName>
        <fullName evidence="3">Trihelix transcription factor ASR3</fullName>
    </submittedName>
</protein>
<dbReference type="InterPro" id="IPR001005">
    <property type="entry name" value="SANT/Myb"/>
</dbReference>
<dbReference type="Pfam" id="PF13837">
    <property type="entry name" value="Myb_DNA-bind_4"/>
    <property type="match status" value="1"/>
</dbReference>
<dbReference type="STRING" id="4615.A0A199VWC4"/>